<organism evidence="1 2">
    <name type="scientific">Subtercola vilae</name>
    <dbReference type="NCBI Taxonomy" id="2056433"/>
    <lineage>
        <taxon>Bacteria</taxon>
        <taxon>Bacillati</taxon>
        <taxon>Actinomycetota</taxon>
        <taxon>Actinomycetes</taxon>
        <taxon>Micrococcales</taxon>
        <taxon>Microbacteriaceae</taxon>
        <taxon>Subtercola</taxon>
    </lineage>
</organism>
<sequence length="94" mass="10399">MPLIALRPFSVSLHWCLPEALWHEAQVELHDTRSPSGASIVSWSIDGETHSTLQPVVRLRVERHDGPRNVTVTITDTGGESWSTVFRSAGRGLV</sequence>
<protein>
    <submittedName>
        <fullName evidence="1">Uncharacterized protein</fullName>
    </submittedName>
</protein>
<dbReference type="Proteomes" id="UP000306192">
    <property type="component" value="Unassembled WGS sequence"/>
</dbReference>
<evidence type="ECO:0000313" key="1">
    <source>
        <dbReference type="EMBL" id="TIH35619.1"/>
    </source>
</evidence>
<comment type="caution">
    <text evidence="1">The sequence shown here is derived from an EMBL/GenBank/DDBJ whole genome shotgun (WGS) entry which is preliminary data.</text>
</comment>
<evidence type="ECO:0000313" key="2">
    <source>
        <dbReference type="Proteomes" id="UP000306192"/>
    </source>
</evidence>
<dbReference type="AlphaFoldDB" id="A0A4T2BWK4"/>
<dbReference type="RefSeq" id="WP_136642248.1">
    <property type="nucleotide sequence ID" value="NZ_QYRT01000018.1"/>
</dbReference>
<accession>A0A4T2BWK4</accession>
<keyword evidence="2" id="KW-1185">Reference proteome</keyword>
<gene>
    <name evidence="1" type="ORF">D4765_10480</name>
</gene>
<dbReference type="EMBL" id="QYRT01000018">
    <property type="protein sequence ID" value="TIH35619.1"/>
    <property type="molecule type" value="Genomic_DNA"/>
</dbReference>
<name>A0A4T2BWK4_9MICO</name>
<proteinExistence type="predicted"/>
<reference evidence="1 2" key="1">
    <citation type="journal article" date="2019" name="Microorganisms">
        <title>Systematic Affiliation and Genome Analysis of Subtercola vilae DB165(T) with Particular Emphasis on Cold Adaptation of an Isolate from a High-Altitude Cold Volcano Lake.</title>
        <authorList>
            <person name="Villalobos A.S."/>
            <person name="Wiese J."/>
            <person name="Imhoff J.F."/>
            <person name="Dorador C."/>
            <person name="Keller A."/>
            <person name="Hentschel U."/>
        </authorList>
    </citation>
    <scope>NUCLEOTIDE SEQUENCE [LARGE SCALE GENOMIC DNA]</scope>
    <source>
        <strain evidence="1 2">DB165</strain>
    </source>
</reference>